<sequence length="170" mass="19847">MAAINDLYSRILVALSAKSISRRIEKLKEEELQPHIVGLLQGLMRTWKITLESLEIQNKIMFESEILYTCPTYGKSCNNTHRFVTLQLEAKLQDWRACFREYIAAQKAYIEALCGWLSKFVVTEVEFILGAGVQPHQVRQLFSMKTFAKDVKAFWLQEEEERQQKRKVDS</sequence>
<dbReference type="Proteomes" id="UP000325577">
    <property type="component" value="Linkage Group LG16"/>
</dbReference>
<organism evidence="2 3">
    <name type="scientific">Nyssa sinensis</name>
    <dbReference type="NCBI Taxonomy" id="561372"/>
    <lineage>
        <taxon>Eukaryota</taxon>
        <taxon>Viridiplantae</taxon>
        <taxon>Streptophyta</taxon>
        <taxon>Embryophyta</taxon>
        <taxon>Tracheophyta</taxon>
        <taxon>Spermatophyta</taxon>
        <taxon>Magnoliopsida</taxon>
        <taxon>eudicotyledons</taxon>
        <taxon>Gunneridae</taxon>
        <taxon>Pentapetalae</taxon>
        <taxon>asterids</taxon>
        <taxon>Cornales</taxon>
        <taxon>Nyssaceae</taxon>
        <taxon>Nyssa</taxon>
    </lineage>
</organism>
<proteinExistence type="predicted"/>
<dbReference type="EMBL" id="CM018039">
    <property type="protein sequence ID" value="KAA8535971.1"/>
    <property type="molecule type" value="Genomic_DNA"/>
</dbReference>
<dbReference type="InterPro" id="IPR006867">
    <property type="entry name" value="DUF632"/>
</dbReference>
<evidence type="ECO:0000259" key="1">
    <source>
        <dbReference type="Pfam" id="PF04782"/>
    </source>
</evidence>
<dbReference type="PANTHER" id="PTHR21450">
    <property type="entry name" value="PROTEIN ALTERED PHOSPHATE STARVATION RESPONSE 1"/>
    <property type="match status" value="1"/>
</dbReference>
<keyword evidence="3" id="KW-1185">Reference proteome</keyword>
<reference evidence="2 3" key="1">
    <citation type="submission" date="2019-09" db="EMBL/GenBank/DDBJ databases">
        <title>A chromosome-level genome assembly of the Chinese tupelo Nyssa sinensis.</title>
        <authorList>
            <person name="Yang X."/>
            <person name="Kang M."/>
            <person name="Yang Y."/>
            <person name="Xiong H."/>
            <person name="Wang M."/>
            <person name="Zhang Z."/>
            <person name="Wang Z."/>
            <person name="Wu H."/>
            <person name="Ma T."/>
            <person name="Liu J."/>
            <person name="Xi Z."/>
        </authorList>
    </citation>
    <scope>NUCLEOTIDE SEQUENCE [LARGE SCALE GENOMIC DNA]</scope>
    <source>
        <strain evidence="2">J267</strain>
        <tissue evidence="2">Leaf</tissue>
    </source>
</reference>
<evidence type="ECO:0000313" key="2">
    <source>
        <dbReference type="EMBL" id="KAA8535971.1"/>
    </source>
</evidence>
<evidence type="ECO:0000313" key="3">
    <source>
        <dbReference type="Proteomes" id="UP000325577"/>
    </source>
</evidence>
<gene>
    <name evidence="2" type="ORF">F0562_028449</name>
</gene>
<dbReference type="AlphaFoldDB" id="A0A5J5B4B9"/>
<protein>
    <recommendedName>
        <fullName evidence="1">DUF632 domain-containing protein</fullName>
    </recommendedName>
</protein>
<name>A0A5J5B4B9_9ASTE</name>
<accession>A0A5J5B4B9</accession>
<feature type="domain" description="DUF632" evidence="1">
    <location>
        <begin position="2"/>
        <end position="127"/>
    </location>
</feature>
<dbReference type="OrthoDB" id="1731057at2759"/>
<dbReference type="PANTHER" id="PTHR21450:SF17">
    <property type="entry name" value="OS09G0542500 PROTEIN"/>
    <property type="match status" value="1"/>
</dbReference>
<dbReference type="Pfam" id="PF04782">
    <property type="entry name" value="DUF632"/>
    <property type="match status" value="1"/>
</dbReference>